<sequence>MCPTHDPGQDKSSSVCRFARLFESSSLLDNIHDILNSPEAGHAPNREELMLNFQTLINLQTIVTEEVGDGVQLYSGAIALSNAALLVAFEHGTKVPHMPGETDECNTCANSSLISVLSSMTSSIGIFKLGMQVIDFNLFQPLVAFSVYKAASIVTMRLLSGDCDILDEGLNVLRSLRWLLKEVGKRWLCC</sequence>
<gene>
    <name evidence="1" type="ORF">LSUE1_G000522</name>
</gene>
<reference evidence="1 2" key="1">
    <citation type="submission" date="2018-05" db="EMBL/GenBank/DDBJ databases">
        <title>Genome sequencing and assembly of the regulated plant pathogen Lachnellula willkommii and related sister species for the development of diagnostic species identification markers.</title>
        <authorList>
            <person name="Giroux E."/>
            <person name="Bilodeau G."/>
        </authorList>
    </citation>
    <scope>NUCLEOTIDE SEQUENCE [LARGE SCALE GENOMIC DNA]</scope>
    <source>
        <strain evidence="1 2">CBS 268.59</strain>
    </source>
</reference>
<feature type="non-terminal residue" evidence="1">
    <location>
        <position position="190"/>
    </location>
</feature>
<dbReference type="EMBL" id="QGMK01000066">
    <property type="protein sequence ID" value="TVY84641.1"/>
    <property type="molecule type" value="Genomic_DNA"/>
</dbReference>
<dbReference type="Proteomes" id="UP000469558">
    <property type="component" value="Unassembled WGS sequence"/>
</dbReference>
<proteinExistence type="predicted"/>
<dbReference type="OrthoDB" id="270167at2759"/>
<keyword evidence="2" id="KW-1185">Reference proteome</keyword>
<organism evidence="1 2">
    <name type="scientific">Lachnellula suecica</name>
    <dbReference type="NCBI Taxonomy" id="602035"/>
    <lineage>
        <taxon>Eukaryota</taxon>
        <taxon>Fungi</taxon>
        <taxon>Dikarya</taxon>
        <taxon>Ascomycota</taxon>
        <taxon>Pezizomycotina</taxon>
        <taxon>Leotiomycetes</taxon>
        <taxon>Helotiales</taxon>
        <taxon>Lachnaceae</taxon>
        <taxon>Lachnellula</taxon>
    </lineage>
</organism>
<accession>A0A8T9CGP6</accession>
<evidence type="ECO:0000313" key="1">
    <source>
        <dbReference type="EMBL" id="TVY84641.1"/>
    </source>
</evidence>
<name>A0A8T9CGP6_9HELO</name>
<protein>
    <submittedName>
        <fullName evidence="1">Uncharacterized protein</fullName>
    </submittedName>
</protein>
<comment type="caution">
    <text evidence="1">The sequence shown here is derived from an EMBL/GenBank/DDBJ whole genome shotgun (WGS) entry which is preliminary data.</text>
</comment>
<dbReference type="AlphaFoldDB" id="A0A8T9CGP6"/>
<evidence type="ECO:0000313" key="2">
    <source>
        <dbReference type="Proteomes" id="UP000469558"/>
    </source>
</evidence>